<protein>
    <submittedName>
        <fullName evidence="1">Uncharacterized protein</fullName>
    </submittedName>
</protein>
<dbReference type="AlphaFoldDB" id="A0A0F9DGV8"/>
<evidence type="ECO:0000313" key="1">
    <source>
        <dbReference type="EMBL" id="KKL17016.1"/>
    </source>
</evidence>
<reference evidence="1" key="1">
    <citation type="journal article" date="2015" name="Nature">
        <title>Complex archaea that bridge the gap between prokaryotes and eukaryotes.</title>
        <authorList>
            <person name="Spang A."/>
            <person name="Saw J.H."/>
            <person name="Jorgensen S.L."/>
            <person name="Zaremba-Niedzwiedzka K."/>
            <person name="Martijn J."/>
            <person name="Lind A.E."/>
            <person name="van Eijk R."/>
            <person name="Schleper C."/>
            <person name="Guy L."/>
            <person name="Ettema T.J."/>
        </authorList>
    </citation>
    <scope>NUCLEOTIDE SEQUENCE</scope>
</reference>
<dbReference type="EMBL" id="LAZR01039434">
    <property type="protein sequence ID" value="KKL17016.1"/>
    <property type="molecule type" value="Genomic_DNA"/>
</dbReference>
<accession>A0A0F9DGV8</accession>
<proteinExistence type="predicted"/>
<comment type="caution">
    <text evidence="1">The sequence shown here is derived from an EMBL/GenBank/DDBJ whole genome shotgun (WGS) entry which is preliminary data.</text>
</comment>
<name>A0A0F9DGV8_9ZZZZ</name>
<sequence length="97" mass="11113">MKCPEHGEVDLTTITVWITPSDYVDFAELQDDGRGDDVRLYRGNPSLKKELEKLQGATMVEVKIIRPDWEKDSIWESVREGRNNSTCPKCGEKLTDE</sequence>
<gene>
    <name evidence="1" type="ORF">LCGC14_2489800</name>
</gene>
<organism evidence="1">
    <name type="scientific">marine sediment metagenome</name>
    <dbReference type="NCBI Taxonomy" id="412755"/>
    <lineage>
        <taxon>unclassified sequences</taxon>
        <taxon>metagenomes</taxon>
        <taxon>ecological metagenomes</taxon>
    </lineage>
</organism>